<dbReference type="Gene3D" id="3.30.750.24">
    <property type="entry name" value="STAS domain"/>
    <property type="match status" value="1"/>
</dbReference>
<feature type="region of interest" description="Disordered" evidence="1">
    <location>
        <begin position="123"/>
        <end position="148"/>
    </location>
</feature>
<evidence type="ECO:0000313" key="4">
    <source>
        <dbReference type="Proteomes" id="UP000586918"/>
    </source>
</evidence>
<dbReference type="EMBL" id="JAAXKZ010000099">
    <property type="protein sequence ID" value="NMH94182.1"/>
    <property type="molecule type" value="Genomic_DNA"/>
</dbReference>
<gene>
    <name evidence="3" type="ORF">HF519_21900</name>
</gene>
<sequence length="148" mass="15464">MRLLTGPGERSADEAFRSAIEVEILSGGIRLVRVRGRLDPRELRRVFDGLLAAARLPVVVEWGEHAVLDAEAVSALVHAAYAAGEADIGFALVGIDAEREQILATMGRSALFEIHPSVAAAVPVGPGRGGGGPAGHRGRRRVCDGGTP</sequence>
<dbReference type="InterPro" id="IPR002645">
    <property type="entry name" value="STAS_dom"/>
</dbReference>
<dbReference type="PROSITE" id="PS50801">
    <property type="entry name" value="STAS"/>
    <property type="match status" value="1"/>
</dbReference>
<dbReference type="Proteomes" id="UP000586918">
    <property type="component" value="Unassembled WGS sequence"/>
</dbReference>
<dbReference type="SUPFAM" id="SSF52091">
    <property type="entry name" value="SpoIIaa-like"/>
    <property type="match status" value="1"/>
</dbReference>
<evidence type="ECO:0000313" key="3">
    <source>
        <dbReference type="EMBL" id="NMH94182.1"/>
    </source>
</evidence>
<protein>
    <recommendedName>
        <fullName evidence="2">STAS domain-containing protein</fullName>
    </recommendedName>
</protein>
<keyword evidence="4" id="KW-1185">Reference proteome</keyword>
<dbReference type="RefSeq" id="WP_169414873.1">
    <property type="nucleotide sequence ID" value="NZ_JAAXKZ010000099.1"/>
</dbReference>
<comment type="caution">
    <text evidence="3">The sequence shown here is derived from an EMBL/GenBank/DDBJ whole genome shotgun (WGS) entry which is preliminary data.</text>
</comment>
<evidence type="ECO:0000256" key="1">
    <source>
        <dbReference type="SAM" id="MobiDB-lite"/>
    </source>
</evidence>
<dbReference type="AlphaFoldDB" id="A0A848DN56"/>
<feature type="domain" description="STAS" evidence="2">
    <location>
        <begin position="28"/>
        <end position="125"/>
    </location>
</feature>
<name>A0A848DN56_9PSEU</name>
<evidence type="ECO:0000259" key="2">
    <source>
        <dbReference type="PROSITE" id="PS50801"/>
    </source>
</evidence>
<proteinExistence type="predicted"/>
<feature type="compositionally biased region" description="Gly residues" evidence="1">
    <location>
        <begin position="126"/>
        <end position="135"/>
    </location>
</feature>
<dbReference type="InterPro" id="IPR036513">
    <property type="entry name" value="STAS_dom_sf"/>
</dbReference>
<accession>A0A848DN56</accession>
<organism evidence="3 4">
    <name type="scientific">Pseudonocardia bannensis</name>
    <dbReference type="NCBI Taxonomy" id="630973"/>
    <lineage>
        <taxon>Bacteria</taxon>
        <taxon>Bacillati</taxon>
        <taxon>Actinomycetota</taxon>
        <taxon>Actinomycetes</taxon>
        <taxon>Pseudonocardiales</taxon>
        <taxon>Pseudonocardiaceae</taxon>
        <taxon>Pseudonocardia</taxon>
    </lineage>
</organism>
<reference evidence="3 4" key="1">
    <citation type="submission" date="2020-04" db="EMBL/GenBank/DDBJ databases">
        <authorList>
            <person name="Klaysubun C."/>
            <person name="Duangmal K."/>
            <person name="Lipun K."/>
        </authorList>
    </citation>
    <scope>NUCLEOTIDE SEQUENCE [LARGE SCALE GENOMIC DNA]</scope>
    <source>
        <strain evidence="3 4">DSM 45300</strain>
    </source>
</reference>